<dbReference type="OrthoDB" id="8063676at2759"/>
<evidence type="ECO:0000313" key="2">
    <source>
        <dbReference type="EMBL" id="RDY13097.1"/>
    </source>
</evidence>
<name>A0A371IDH0_MUCPR</name>
<dbReference type="Proteomes" id="UP000257109">
    <property type="component" value="Unassembled WGS sequence"/>
</dbReference>
<comment type="caution">
    <text evidence="2">The sequence shown here is derived from an EMBL/GenBank/DDBJ whole genome shotgun (WGS) entry which is preliminary data.</text>
</comment>
<dbReference type="Pfam" id="PF13961">
    <property type="entry name" value="DUF4219"/>
    <property type="match status" value="1"/>
</dbReference>
<evidence type="ECO:0000313" key="3">
    <source>
        <dbReference type="Proteomes" id="UP000257109"/>
    </source>
</evidence>
<protein>
    <recommendedName>
        <fullName evidence="1">DUF4219 domain-containing protein</fullName>
    </recommendedName>
</protein>
<reference evidence="2" key="1">
    <citation type="submission" date="2018-05" db="EMBL/GenBank/DDBJ databases">
        <title>Draft genome of Mucuna pruriens seed.</title>
        <authorList>
            <person name="Nnadi N.E."/>
            <person name="Vos R."/>
            <person name="Hasami M.H."/>
            <person name="Devisetty U.K."/>
            <person name="Aguiy J.C."/>
        </authorList>
    </citation>
    <scope>NUCLEOTIDE SEQUENCE [LARGE SCALE GENOMIC DNA]</scope>
    <source>
        <strain evidence="2">JCA_2017</strain>
    </source>
</reference>
<accession>A0A371IDH0</accession>
<organism evidence="2 3">
    <name type="scientific">Mucuna pruriens</name>
    <name type="common">Velvet bean</name>
    <name type="synonym">Dolichos pruriens</name>
    <dbReference type="NCBI Taxonomy" id="157652"/>
    <lineage>
        <taxon>Eukaryota</taxon>
        <taxon>Viridiplantae</taxon>
        <taxon>Streptophyta</taxon>
        <taxon>Embryophyta</taxon>
        <taxon>Tracheophyta</taxon>
        <taxon>Spermatophyta</taxon>
        <taxon>Magnoliopsida</taxon>
        <taxon>eudicotyledons</taxon>
        <taxon>Gunneridae</taxon>
        <taxon>Pentapetalae</taxon>
        <taxon>rosids</taxon>
        <taxon>fabids</taxon>
        <taxon>Fabales</taxon>
        <taxon>Fabaceae</taxon>
        <taxon>Papilionoideae</taxon>
        <taxon>50 kb inversion clade</taxon>
        <taxon>NPAAA clade</taxon>
        <taxon>indigoferoid/millettioid clade</taxon>
        <taxon>Phaseoleae</taxon>
        <taxon>Mucuna</taxon>
    </lineage>
</organism>
<sequence length="156" mass="18097">MISNNLNLFQFLHLTNGNYDNWCRRMKALLGSKDAWEVVEKGYTLPEDEILPKMKKKDQQKLTFIYQSLYEAMFGVVSNVSTSKLAWEILKTSVKGVEKESKSISNFSNRVMIVVNQMKRYGEKMEDIRVVEKILCSLTIKFDLLVCAIQESKDLE</sequence>
<evidence type="ECO:0000259" key="1">
    <source>
        <dbReference type="Pfam" id="PF13961"/>
    </source>
</evidence>
<feature type="domain" description="DUF4219" evidence="1">
    <location>
        <begin position="14"/>
        <end position="40"/>
    </location>
</feature>
<dbReference type="EMBL" id="QJKJ01000343">
    <property type="protein sequence ID" value="RDY13097.1"/>
    <property type="molecule type" value="Genomic_DNA"/>
</dbReference>
<feature type="non-terminal residue" evidence="2">
    <location>
        <position position="1"/>
    </location>
</feature>
<keyword evidence="3" id="KW-1185">Reference proteome</keyword>
<dbReference type="Pfam" id="PF14223">
    <property type="entry name" value="Retrotran_gag_2"/>
    <property type="match status" value="1"/>
</dbReference>
<dbReference type="InterPro" id="IPR025314">
    <property type="entry name" value="DUF4219"/>
</dbReference>
<dbReference type="PANTHER" id="PTHR35317:SF28">
    <property type="entry name" value="ZINC FINGER, CCHC-TYPE, RIBONUCLEASE H-LIKE DOMAIN, GAG-PRE-INTEGRASE DOMAIN PROTEIN-RELATED"/>
    <property type="match status" value="1"/>
</dbReference>
<dbReference type="AlphaFoldDB" id="A0A371IDH0"/>
<gene>
    <name evidence="2" type="ORF">CR513_02028</name>
</gene>
<proteinExistence type="predicted"/>
<dbReference type="PANTHER" id="PTHR35317">
    <property type="entry name" value="OS04G0629600 PROTEIN"/>
    <property type="match status" value="1"/>
</dbReference>